<organism evidence="12 13">
    <name type="scientific">Anisodus tanguticus</name>
    <dbReference type="NCBI Taxonomy" id="243964"/>
    <lineage>
        <taxon>Eukaryota</taxon>
        <taxon>Viridiplantae</taxon>
        <taxon>Streptophyta</taxon>
        <taxon>Embryophyta</taxon>
        <taxon>Tracheophyta</taxon>
        <taxon>Spermatophyta</taxon>
        <taxon>Magnoliopsida</taxon>
        <taxon>eudicotyledons</taxon>
        <taxon>Gunneridae</taxon>
        <taxon>Pentapetalae</taxon>
        <taxon>asterids</taxon>
        <taxon>lamiids</taxon>
        <taxon>Solanales</taxon>
        <taxon>Solanaceae</taxon>
        <taxon>Solanoideae</taxon>
        <taxon>Hyoscyameae</taxon>
        <taxon>Anisodus</taxon>
    </lineage>
</organism>
<evidence type="ECO:0000256" key="8">
    <source>
        <dbReference type="ARBA" id="ARBA00023136"/>
    </source>
</evidence>
<keyword evidence="6" id="KW-0677">Repeat</keyword>
<dbReference type="Proteomes" id="UP001291623">
    <property type="component" value="Unassembled WGS sequence"/>
</dbReference>
<dbReference type="AlphaFoldDB" id="A0AAE1VWC1"/>
<gene>
    <name evidence="12" type="ORF">RND71_002123</name>
</gene>
<evidence type="ECO:0000256" key="6">
    <source>
        <dbReference type="ARBA" id="ARBA00022737"/>
    </source>
</evidence>
<evidence type="ECO:0000313" key="13">
    <source>
        <dbReference type="Proteomes" id="UP001291623"/>
    </source>
</evidence>
<dbReference type="SUPFAM" id="SSF52058">
    <property type="entry name" value="L domain-like"/>
    <property type="match status" value="1"/>
</dbReference>
<sequence length="203" mass="22889">MDLDFNEAQIALDRFEDGNNEKQVKNSKNKEVGLKAQYKALKAQFKVLKAESKMLKAESKEILSVSIVTIALLFYEGTIERYQRAEIILHSTLKDSHYVDLSRNNLSGTMPPEIGNLTNRVYLNLRTIKFQIPQQLASLTSLAFLNLSHNHLQGCIPQGLQFHTFESNSYEGNDGLRGFPVSKGCGNDRVAETNYTVFALDDE</sequence>
<evidence type="ECO:0000256" key="5">
    <source>
        <dbReference type="ARBA" id="ARBA00022692"/>
    </source>
</evidence>
<evidence type="ECO:0000256" key="2">
    <source>
        <dbReference type="ARBA" id="ARBA00009592"/>
    </source>
</evidence>
<dbReference type="Gene3D" id="3.80.10.10">
    <property type="entry name" value="Ribonuclease Inhibitor"/>
    <property type="match status" value="1"/>
</dbReference>
<accession>A0AAE1VWC1</accession>
<evidence type="ECO:0000256" key="4">
    <source>
        <dbReference type="ARBA" id="ARBA00022614"/>
    </source>
</evidence>
<evidence type="ECO:0000313" key="12">
    <source>
        <dbReference type="EMBL" id="KAK4380261.1"/>
    </source>
</evidence>
<name>A0AAE1VWC1_9SOLA</name>
<reference evidence="12" key="1">
    <citation type="submission" date="2023-12" db="EMBL/GenBank/DDBJ databases">
        <title>Genome assembly of Anisodus tanguticus.</title>
        <authorList>
            <person name="Wang Y.-J."/>
        </authorList>
    </citation>
    <scope>NUCLEOTIDE SEQUENCE</scope>
    <source>
        <strain evidence="12">KB-2021</strain>
        <tissue evidence="12">Leaf</tissue>
    </source>
</reference>
<dbReference type="GO" id="GO:0005886">
    <property type="term" value="C:plasma membrane"/>
    <property type="evidence" value="ECO:0007669"/>
    <property type="project" value="UniProtKB-SubCell"/>
</dbReference>
<keyword evidence="8" id="KW-0472">Membrane</keyword>
<keyword evidence="9" id="KW-0675">Receptor</keyword>
<dbReference type="InterPro" id="IPR032675">
    <property type="entry name" value="LRR_dom_sf"/>
</dbReference>
<comment type="caution">
    <text evidence="12">The sequence shown here is derived from an EMBL/GenBank/DDBJ whole genome shotgun (WGS) entry which is preliminary data.</text>
</comment>
<evidence type="ECO:0000256" key="3">
    <source>
        <dbReference type="ARBA" id="ARBA00022475"/>
    </source>
</evidence>
<dbReference type="EMBL" id="JAVYJV010000001">
    <property type="protein sequence ID" value="KAK4380261.1"/>
    <property type="molecule type" value="Genomic_DNA"/>
</dbReference>
<evidence type="ECO:0000256" key="11">
    <source>
        <dbReference type="SAM" id="Coils"/>
    </source>
</evidence>
<evidence type="ECO:0000256" key="7">
    <source>
        <dbReference type="ARBA" id="ARBA00022989"/>
    </source>
</evidence>
<dbReference type="Pfam" id="PF00560">
    <property type="entry name" value="LRR_1"/>
    <property type="match status" value="2"/>
</dbReference>
<dbReference type="PANTHER" id="PTHR27004">
    <property type="entry name" value="RECEPTOR-LIKE PROTEIN 12 ISOFORM X1"/>
    <property type="match status" value="1"/>
</dbReference>
<comment type="similarity">
    <text evidence="2">Belongs to the RLP family.</text>
</comment>
<comment type="subcellular location">
    <subcellularLocation>
        <location evidence="1">Cell membrane</location>
        <topology evidence="1">Single-pass type I membrane protein</topology>
    </subcellularLocation>
</comment>
<keyword evidence="4" id="KW-0433">Leucine-rich repeat</keyword>
<evidence type="ECO:0000256" key="10">
    <source>
        <dbReference type="ARBA" id="ARBA00023180"/>
    </source>
</evidence>
<keyword evidence="7" id="KW-1133">Transmembrane helix</keyword>
<protein>
    <submittedName>
        <fullName evidence="12">Uncharacterized protein</fullName>
    </submittedName>
</protein>
<evidence type="ECO:0000256" key="9">
    <source>
        <dbReference type="ARBA" id="ARBA00023170"/>
    </source>
</evidence>
<dbReference type="PANTHER" id="PTHR27004:SF428">
    <property type="entry name" value="OS01G0160600 PROTEIN"/>
    <property type="match status" value="1"/>
</dbReference>
<feature type="coiled-coil region" evidence="11">
    <location>
        <begin position="24"/>
        <end position="58"/>
    </location>
</feature>
<keyword evidence="11" id="KW-0175">Coiled coil</keyword>
<keyword evidence="3" id="KW-1003">Cell membrane</keyword>
<evidence type="ECO:0000256" key="1">
    <source>
        <dbReference type="ARBA" id="ARBA00004251"/>
    </source>
</evidence>
<keyword evidence="5" id="KW-0812">Transmembrane</keyword>
<keyword evidence="10" id="KW-0325">Glycoprotein</keyword>
<dbReference type="InterPro" id="IPR001611">
    <property type="entry name" value="Leu-rich_rpt"/>
</dbReference>
<proteinExistence type="inferred from homology"/>
<keyword evidence="13" id="KW-1185">Reference proteome</keyword>